<gene>
    <name evidence="7" type="ORF">PUMCH_002673</name>
</gene>
<dbReference type="SUPFAM" id="SSF56281">
    <property type="entry name" value="Metallo-hydrolase/oxidoreductase"/>
    <property type="match status" value="1"/>
</dbReference>
<dbReference type="Pfam" id="PF10996">
    <property type="entry name" value="Beta-Casp"/>
    <property type="match status" value="1"/>
</dbReference>
<dbReference type="KEGG" id="asau:88173737"/>
<comment type="subcellular location">
    <subcellularLocation>
        <location evidence="1 4">Nucleus</location>
    </subcellularLocation>
</comment>
<evidence type="ECO:0000256" key="2">
    <source>
        <dbReference type="ARBA" id="ARBA00022664"/>
    </source>
</evidence>
<evidence type="ECO:0000256" key="1">
    <source>
        <dbReference type="ARBA" id="ARBA00004123"/>
    </source>
</evidence>
<keyword evidence="4" id="KW-0694">RNA-binding</keyword>
<dbReference type="EMBL" id="CP138896">
    <property type="protein sequence ID" value="WPK25361.1"/>
    <property type="molecule type" value="Genomic_DNA"/>
</dbReference>
<dbReference type="InterPro" id="IPR036866">
    <property type="entry name" value="RibonucZ/Hydroxyglut_hydro"/>
</dbReference>
<dbReference type="GO" id="GO:0003723">
    <property type="term" value="F:RNA binding"/>
    <property type="evidence" value="ECO:0007669"/>
    <property type="project" value="UniProtKB-KW"/>
</dbReference>
<comment type="similarity">
    <text evidence="4">Belongs to the metallo-beta-lactamase superfamily. RNA-metabolizing metallo-beta-lactamase-like family. CPSF2/YSH1 subfamily.</text>
</comment>
<dbReference type="GeneID" id="88173737"/>
<proteinExistence type="inferred from homology"/>
<evidence type="ECO:0000256" key="5">
    <source>
        <dbReference type="SAM" id="MobiDB-lite"/>
    </source>
</evidence>
<dbReference type="PANTHER" id="PTHR45922:SF1">
    <property type="entry name" value="CLEAVAGE AND POLYADENYLATION SPECIFICITY FACTOR SUBUNIT 2"/>
    <property type="match status" value="1"/>
</dbReference>
<dbReference type="Pfam" id="PF13299">
    <property type="entry name" value="CPSF100_C"/>
    <property type="match status" value="1"/>
</dbReference>
<feature type="domain" description="Beta-Casp" evidence="6">
    <location>
        <begin position="249"/>
        <end position="383"/>
    </location>
</feature>
<dbReference type="InterPro" id="IPR027075">
    <property type="entry name" value="CPSF2"/>
</dbReference>
<dbReference type="Proteomes" id="UP001338582">
    <property type="component" value="Chromosome 3"/>
</dbReference>
<evidence type="ECO:0000256" key="3">
    <source>
        <dbReference type="ARBA" id="ARBA00023242"/>
    </source>
</evidence>
<evidence type="ECO:0000313" key="7">
    <source>
        <dbReference type="EMBL" id="WPK25361.1"/>
    </source>
</evidence>
<feature type="region of interest" description="Disordered" evidence="5">
    <location>
        <begin position="447"/>
        <end position="474"/>
    </location>
</feature>
<dbReference type="AlphaFoldDB" id="A0AAX4H9X1"/>
<dbReference type="SMART" id="SM01027">
    <property type="entry name" value="Beta-Casp"/>
    <property type="match status" value="1"/>
</dbReference>
<dbReference type="InterPro" id="IPR025069">
    <property type="entry name" value="Cpsf2_C"/>
</dbReference>
<keyword evidence="2 4" id="KW-0507">mRNA processing</keyword>
<dbReference type="Pfam" id="PF16661">
    <property type="entry name" value="Lactamase_B_6"/>
    <property type="match status" value="1"/>
</dbReference>
<accession>A0AAX4H9X1</accession>
<feature type="compositionally biased region" description="Acidic residues" evidence="5">
    <location>
        <begin position="462"/>
        <end position="474"/>
    </location>
</feature>
<name>A0AAX4H9X1_9ASCO</name>
<evidence type="ECO:0000313" key="8">
    <source>
        <dbReference type="Proteomes" id="UP001338582"/>
    </source>
</evidence>
<organism evidence="7 8">
    <name type="scientific">Australozyma saopauloensis</name>
    <dbReference type="NCBI Taxonomy" id="291208"/>
    <lineage>
        <taxon>Eukaryota</taxon>
        <taxon>Fungi</taxon>
        <taxon>Dikarya</taxon>
        <taxon>Ascomycota</taxon>
        <taxon>Saccharomycotina</taxon>
        <taxon>Pichiomycetes</taxon>
        <taxon>Metschnikowiaceae</taxon>
        <taxon>Australozyma</taxon>
    </lineage>
</organism>
<dbReference type="Gene3D" id="3.60.15.10">
    <property type="entry name" value="Ribonuclease Z/Hydroxyacylglutathione hydrolase-like"/>
    <property type="match status" value="1"/>
</dbReference>
<dbReference type="GO" id="GO:0006397">
    <property type="term" value="P:mRNA processing"/>
    <property type="evidence" value="ECO:0007669"/>
    <property type="project" value="UniProtKB-KW"/>
</dbReference>
<protein>
    <recommendedName>
        <fullName evidence="4">Cleavage and polyadenylation specificity factor subunit 2</fullName>
    </recommendedName>
    <alternativeName>
        <fullName evidence="4">Cleavage and polyadenylation specificity factor 100 kDa subunit</fullName>
    </alternativeName>
</protein>
<reference evidence="7 8" key="1">
    <citation type="submission" date="2023-10" db="EMBL/GenBank/DDBJ databases">
        <title>Draft Genome Sequence of Candida saopaulonensis from a very Premature Infant with Sepsis.</title>
        <authorList>
            <person name="Ning Y."/>
            <person name="Dai R."/>
            <person name="Xiao M."/>
            <person name="Xu Y."/>
            <person name="Yan Q."/>
            <person name="Zhang L."/>
        </authorList>
    </citation>
    <scope>NUCLEOTIDE SEQUENCE [LARGE SCALE GENOMIC DNA]</scope>
    <source>
        <strain evidence="7 8">19XY460</strain>
    </source>
</reference>
<sequence length="923" mass="101692">MVTFTLLAPSLGAESFKAVLLNFDNEIRILADPSWDGSNPDDVLFMEKTLSEVDLVLLSQPTPEFIGGYTMLCIKFPHLMAAIPVYATVAVSQLGRVATVEFYRSRGLLGPLQSALLEVSDVDEWFDRITLVKYFQNMTMLENRLLLTAYNSGYSLGGAFWLITKRLQKVVYAPTWNHSKDSFLNGAGFTGLSGTTPPQLIRPTAVITSTHLGLAMSHKKRTEKFLGLVDATLANGGAVLLPVSISGRFFELLQIVDTHLSNLQGAAIPVYFLSYSGTKVLSYASNLLDWMSTLLMKEYAGQSTGDQSYARSPFNPSKVDLLLDPNELVQLPGPKVVFASGLEFRNGDLSLKTLDYICRDEKTTIILTEKAAFNTDNNIATELYSEWYKLAAAKNDGVAEDGIPVPLEKAFPLDGWTTEEYLSPTELKDFTEKVTLSRRQKLMEKVRDKKNKNILNANDDSSSSEEEDSSDDEQLITNTIEAGALPSANAVSASSATAAINTLDVFVTDYVTDNLTNNKPIDFKVSNKMRPKQAMFPFADLTKKRKFDDYGEVIDPKQFTHTDESAANSKLIDESRRKFDDERGRWNGEDGRNGRRFDKQKQLNRDNKLTPQEALNNELLLKYLDTLQHPMKRVPFGSDLNAAIRVRCGLSFVDLAGVVDLRSLSTILSSLRPRNLVLLPDSTYSKDLDPSLNGQALVKAAFQKQIKDLKSTTGDDAEPSSSHFNLLYNARSAASTGTSSELKVFIPENNKSIQVGGDGLGRNSEFEVQLNDELSAALMWQKLEGQYKLTHVKGELGVYESSINVSKNNDGTNAIPQLLLKPLLAPEQAASPTSQTGSSAISGSTLAIGNVRLTELRKKLLSLNMNAEFKGEGLLVVNNEVSVQKLATDNAQGEDAGDILVDGQIGPLYYQVKKCIREMLAFV</sequence>
<keyword evidence="3 4" id="KW-0539">Nucleus</keyword>
<evidence type="ECO:0000256" key="4">
    <source>
        <dbReference type="RuleBase" id="RU365006"/>
    </source>
</evidence>
<dbReference type="PANTHER" id="PTHR45922">
    <property type="entry name" value="CLEAVAGE AND POLYADENYLATION SPECIFICITY FACTOR SUBUNIT 2"/>
    <property type="match status" value="1"/>
</dbReference>
<evidence type="ECO:0000259" key="6">
    <source>
        <dbReference type="SMART" id="SM01027"/>
    </source>
</evidence>
<dbReference type="RefSeq" id="XP_062877743.1">
    <property type="nucleotide sequence ID" value="XM_063021673.1"/>
</dbReference>
<dbReference type="InterPro" id="IPR001279">
    <property type="entry name" value="Metallo-B-lactamas"/>
</dbReference>
<dbReference type="GO" id="GO:0005847">
    <property type="term" value="C:mRNA cleavage and polyadenylation specificity factor complex"/>
    <property type="evidence" value="ECO:0007669"/>
    <property type="project" value="InterPro"/>
</dbReference>
<keyword evidence="8" id="KW-1185">Reference proteome</keyword>
<dbReference type="InterPro" id="IPR022712">
    <property type="entry name" value="Beta_Casp"/>
</dbReference>